<accession>A0ABT6X1V5</accession>
<dbReference type="Proteomes" id="UP001241758">
    <property type="component" value="Unassembled WGS sequence"/>
</dbReference>
<dbReference type="PANTHER" id="PTHR44147:SF2">
    <property type="entry name" value="DEHYDROGENASE_REDUCTASE SDR FAMILY MEMBER 1"/>
    <property type="match status" value="1"/>
</dbReference>
<reference evidence="1 2" key="1">
    <citation type="submission" date="2023-05" db="EMBL/GenBank/DDBJ databases">
        <title>Actinoplanes sp. NEAU-A12 genome sequencing.</title>
        <authorList>
            <person name="Wang Z.-S."/>
        </authorList>
    </citation>
    <scope>NUCLEOTIDE SEQUENCE [LARGE SCALE GENOMIC DNA]</scope>
    <source>
        <strain evidence="1 2">NEAU-A12</strain>
    </source>
</reference>
<sequence length="188" mass="20282">MLTKPLTGTVALVAGATRGAGRGIAVELGAAGAQVYGTGRSTRPERSDMNRPETIEETADLVTAAGGHGIAARCDHTDAQQVAALMKQIEDQHGKLDLLVNDIWGGDSLTEWGSPFWRLDLTAIRAMWETAVNRLALAQAEELREHGITARRTGEVLTSWDLAEHYGLHDVDGRQPNWARHIGSTLPV</sequence>
<keyword evidence="2" id="KW-1185">Reference proteome</keyword>
<organism evidence="1 2">
    <name type="scientific">Actinoplanes sandaracinus</name>
    <dbReference type="NCBI Taxonomy" id="3045177"/>
    <lineage>
        <taxon>Bacteria</taxon>
        <taxon>Bacillati</taxon>
        <taxon>Actinomycetota</taxon>
        <taxon>Actinomycetes</taxon>
        <taxon>Micromonosporales</taxon>
        <taxon>Micromonosporaceae</taxon>
        <taxon>Actinoplanes</taxon>
    </lineage>
</organism>
<dbReference type="Gene3D" id="3.40.50.720">
    <property type="entry name" value="NAD(P)-binding Rossmann-like Domain"/>
    <property type="match status" value="1"/>
</dbReference>
<name>A0ABT6X1V5_9ACTN</name>
<protein>
    <submittedName>
        <fullName evidence="1">SDR family NAD(P)-dependent oxidoreductase</fullName>
    </submittedName>
</protein>
<dbReference type="PANTHER" id="PTHR44147">
    <property type="entry name" value="DEHYDROGENASE/REDUCTASE SDR FAMILY MEMBER 1"/>
    <property type="match status" value="1"/>
</dbReference>
<dbReference type="SUPFAM" id="SSF51735">
    <property type="entry name" value="NAD(P)-binding Rossmann-fold domains"/>
    <property type="match status" value="1"/>
</dbReference>
<evidence type="ECO:0000313" key="2">
    <source>
        <dbReference type="Proteomes" id="UP001241758"/>
    </source>
</evidence>
<dbReference type="EMBL" id="JASCTH010000064">
    <property type="protein sequence ID" value="MDI6105963.1"/>
    <property type="molecule type" value="Genomic_DNA"/>
</dbReference>
<proteinExistence type="predicted"/>
<dbReference type="InterPro" id="IPR002347">
    <property type="entry name" value="SDR_fam"/>
</dbReference>
<comment type="caution">
    <text evidence="1">The sequence shown here is derived from an EMBL/GenBank/DDBJ whole genome shotgun (WGS) entry which is preliminary data.</text>
</comment>
<gene>
    <name evidence="1" type="ORF">QLQ12_46075</name>
</gene>
<evidence type="ECO:0000313" key="1">
    <source>
        <dbReference type="EMBL" id="MDI6105963.1"/>
    </source>
</evidence>
<dbReference type="InterPro" id="IPR036291">
    <property type="entry name" value="NAD(P)-bd_dom_sf"/>
</dbReference>
<dbReference type="RefSeq" id="WP_282767426.1">
    <property type="nucleotide sequence ID" value="NZ_JASCTH010000064.1"/>
</dbReference>
<dbReference type="Pfam" id="PF00106">
    <property type="entry name" value="adh_short"/>
    <property type="match status" value="1"/>
</dbReference>